<proteinExistence type="predicted"/>
<dbReference type="Proteomes" id="UP001310022">
    <property type="component" value="Unassembled WGS sequence"/>
</dbReference>
<dbReference type="AlphaFoldDB" id="A0AAN4W1G8"/>
<evidence type="ECO:0000259" key="1">
    <source>
        <dbReference type="Pfam" id="PF10091"/>
    </source>
</evidence>
<accession>A0AAN4W1G8</accession>
<gene>
    <name evidence="2" type="ORF">PEDI_36910</name>
</gene>
<dbReference type="InterPro" id="IPR016883">
    <property type="entry name" value="UCP028431"/>
</dbReference>
<name>A0AAN4W1G8_9BACT</name>
<protein>
    <recommendedName>
        <fullName evidence="1">Glycoamylase-like domain-containing protein</fullName>
    </recommendedName>
</protein>
<reference evidence="2 3" key="1">
    <citation type="submission" date="2021-12" db="EMBL/GenBank/DDBJ databases">
        <title>Genome sequencing of bacteria with rrn-lacking chromosome and rrn-plasmid.</title>
        <authorList>
            <person name="Anda M."/>
            <person name="Iwasaki W."/>
        </authorList>
    </citation>
    <scope>NUCLEOTIDE SEQUENCE [LARGE SCALE GENOMIC DNA]</scope>
    <source>
        <strain evidence="2 3">NBRC 15940</strain>
    </source>
</reference>
<dbReference type="EMBL" id="BQKE01000002">
    <property type="protein sequence ID" value="GJM63139.1"/>
    <property type="molecule type" value="Genomic_DNA"/>
</dbReference>
<evidence type="ECO:0000313" key="2">
    <source>
        <dbReference type="EMBL" id="GJM63139.1"/>
    </source>
</evidence>
<comment type="caution">
    <text evidence="2">The sequence shown here is derived from an EMBL/GenBank/DDBJ whole genome shotgun (WGS) entry which is preliminary data.</text>
</comment>
<dbReference type="RefSeq" id="WP_338238344.1">
    <property type="nucleotide sequence ID" value="NZ_BQKE01000002.1"/>
</dbReference>
<organism evidence="2 3">
    <name type="scientific">Persicobacter diffluens</name>
    <dbReference type="NCBI Taxonomy" id="981"/>
    <lineage>
        <taxon>Bacteria</taxon>
        <taxon>Pseudomonadati</taxon>
        <taxon>Bacteroidota</taxon>
        <taxon>Cytophagia</taxon>
        <taxon>Cytophagales</taxon>
        <taxon>Persicobacteraceae</taxon>
        <taxon>Persicobacter</taxon>
    </lineage>
</organism>
<dbReference type="PIRSF" id="PIRSF028431">
    <property type="entry name" value="UCP028431"/>
    <property type="match status" value="1"/>
</dbReference>
<dbReference type="Pfam" id="PF10091">
    <property type="entry name" value="Glycoamylase"/>
    <property type="match status" value="1"/>
</dbReference>
<evidence type="ECO:0000313" key="3">
    <source>
        <dbReference type="Proteomes" id="UP001310022"/>
    </source>
</evidence>
<dbReference type="InterPro" id="IPR019282">
    <property type="entry name" value="Glycoamylase-like_cons_dom"/>
</dbReference>
<sequence length="536" mass="61723">MRNIILIGLLVFSFSQLFAKGGELILQAKGYDSHVELRWEASEKEGLSYQIFARKQGSASFELRGTTEEQFYLDFLTDWGRNIAVDYQVVAVQGKKTRKSSPIVSAKIRDFTEEELLEMVQQYTFRYFWDFADPNTGLSYERSNNSENKTVTIGGSGFGVMAVIVGAERGWISREQAVDRLLQATEFLEDCPRFKGMWAHWYMAETGQVCEFGKMDNGGDIVESSFMAQGLLTARQYFNQNNTRETQLRARITKLWEEMDWEFYTNDTEGLIWHWSPEHGFTKNHVIRGYNECLITYILAACSPTHAIPAAYYHKSWAGWDNETFANYEEYYGMTLPLGTKRWKGGPLFFAHYSYLGLDPRGLADKYANYWEQNRRHTLINRAYCMDNPYGYKGYGADLWGLTASDKVPKGYNAHAPGFLRDNGTIAPTAALSSMPYTPAESMQVLKNLYRNFGRDTFGPYGFYDAVNPSLKEKEGVWVRQNYIGIDQGPILLMIENHRSGLLWRYFMQDPDVLKGLNKLGFQRHGQEIEIKEWVN</sequence>
<feature type="domain" description="Glycoamylase-like" evidence="1">
    <location>
        <begin position="284"/>
        <end position="510"/>
    </location>
</feature>
<dbReference type="Gene3D" id="1.50.10.140">
    <property type="match status" value="1"/>
</dbReference>
<keyword evidence="3" id="KW-1185">Reference proteome</keyword>